<dbReference type="OrthoDB" id="9760324at2"/>
<dbReference type="InterPro" id="IPR003797">
    <property type="entry name" value="DegV"/>
</dbReference>
<keyword evidence="1" id="KW-0446">Lipid-binding</keyword>
<comment type="caution">
    <text evidence="2">The sequence shown here is derived from an EMBL/GenBank/DDBJ whole genome shotgun (WGS) entry which is preliminary data.</text>
</comment>
<dbReference type="SUPFAM" id="SSF82549">
    <property type="entry name" value="DAK1/DegV-like"/>
    <property type="match status" value="1"/>
</dbReference>
<dbReference type="GO" id="GO:0008289">
    <property type="term" value="F:lipid binding"/>
    <property type="evidence" value="ECO:0007669"/>
    <property type="project" value="UniProtKB-KW"/>
</dbReference>
<protein>
    <submittedName>
        <fullName evidence="2">DegV family protein</fullName>
    </submittedName>
</protein>
<dbReference type="RefSeq" id="WP_136011860.1">
    <property type="nucleotide sequence ID" value="NZ_SRYE01000001.1"/>
</dbReference>
<dbReference type="NCBIfam" id="TIGR00762">
    <property type="entry name" value="DegV"/>
    <property type="match status" value="1"/>
</dbReference>
<dbReference type="Pfam" id="PF02645">
    <property type="entry name" value="DegV"/>
    <property type="match status" value="1"/>
</dbReference>
<sequence length="297" mass="31506">MNSQKIAVITDSGTNVPPAFAKEHDIRIVPLLINYTDGTYRSEIDITGQQVIDRLSSEVPTTSLPSPSSIREVLEQAKADGYEKAVIVTISSGLSATNQTAHLVASQMEDFPVEVVDTLSIGIAAGLTVMDASLMIEAGVPFEELPGRLNALANQTLVLFSVDDLTYLRKGGRISEATYRLGSALNIKPIFDCDDEGHYRTVKKCRGRDKALKSTISLIAERAKEYEQVVLAAAVAVHDAANDAAVHALQEKVTNAVGLISTSISPDLLVHTGPSLLGMAVQPAIPEMAAAAAALEG</sequence>
<dbReference type="Proteomes" id="UP000310263">
    <property type="component" value="Unassembled WGS sequence"/>
</dbReference>
<keyword evidence="3" id="KW-1185">Reference proteome</keyword>
<reference evidence="2 3" key="1">
    <citation type="submission" date="2019-04" db="EMBL/GenBank/DDBJ databases">
        <title>Microbes associate with the intestines of laboratory mice.</title>
        <authorList>
            <person name="Navarre W."/>
            <person name="Wong E."/>
            <person name="Huang K."/>
            <person name="Tropini C."/>
            <person name="Ng K."/>
            <person name="Yu B."/>
        </authorList>
    </citation>
    <scope>NUCLEOTIDE SEQUENCE [LARGE SCALE GENOMIC DNA]</scope>
    <source>
        <strain evidence="2 3">NM07_P-09</strain>
    </source>
</reference>
<dbReference type="PANTHER" id="PTHR33434:SF2">
    <property type="entry name" value="FATTY ACID-BINDING PROTEIN TM_1468"/>
    <property type="match status" value="1"/>
</dbReference>
<name>A0A4S2F690_9ACTN</name>
<evidence type="ECO:0000313" key="3">
    <source>
        <dbReference type="Proteomes" id="UP000310263"/>
    </source>
</evidence>
<proteinExistence type="predicted"/>
<dbReference type="InterPro" id="IPR043168">
    <property type="entry name" value="DegV_C"/>
</dbReference>
<dbReference type="Gene3D" id="3.30.1180.10">
    <property type="match status" value="1"/>
</dbReference>
<dbReference type="Gene3D" id="3.40.50.10170">
    <property type="match status" value="1"/>
</dbReference>
<dbReference type="PROSITE" id="PS51482">
    <property type="entry name" value="DEGV"/>
    <property type="match status" value="1"/>
</dbReference>
<evidence type="ECO:0000256" key="1">
    <source>
        <dbReference type="ARBA" id="ARBA00023121"/>
    </source>
</evidence>
<accession>A0A4S2F690</accession>
<organism evidence="2 3">
    <name type="scientific">Muricaecibacterium torontonense</name>
    <dbReference type="NCBI Taxonomy" id="3032871"/>
    <lineage>
        <taxon>Bacteria</taxon>
        <taxon>Bacillati</taxon>
        <taxon>Actinomycetota</taxon>
        <taxon>Coriobacteriia</taxon>
        <taxon>Coriobacteriales</taxon>
        <taxon>Atopobiaceae</taxon>
        <taxon>Muricaecibacterium</taxon>
    </lineage>
</organism>
<evidence type="ECO:0000313" key="2">
    <source>
        <dbReference type="EMBL" id="TGY63233.1"/>
    </source>
</evidence>
<gene>
    <name evidence="2" type="ORF">E5334_01660</name>
</gene>
<dbReference type="AlphaFoldDB" id="A0A4S2F690"/>
<dbReference type="PANTHER" id="PTHR33434">
    <property type="entry name" value="DEGV DOMAIN-CONTAINING PROTEIN DR_1986-RELATED"/>
    <property type="match status" value="1"/>
</dbReference>
<dbReference type="InterPro" id="IPR050270">
    <property type="entry name" value="DegV_domain_contain"/>
</dbReference>
<dbReference type="EMBL" id="SRYE01000001">
    <property type="protein sequence ID" value="TGY63233.1"/>
    <property type="molecule type" value="Genomic_DNA"/>
</dbReference>